<evidence type="ECO:0000313" key="10">
    <source>
        <dbReference type="Proteomes" id="UP001169760"/>
    </source>
</evidence>
<keyword evidence="3" id="KW-0998">Cell outer membrane</keyword>
<evidence type="ECO:0000256" key="3">
    <source>
        <dbReference type="ARBA" id="ARBA00023237"/>
    </source>
</evidence>
<evidence type="ECO:0000256" key="1">
    <source>
        <dbReference type="ARBA" id="ARBA00004442"/>
    </source>
</evidence>
<dbReference type="PANTHER" id="PTHR40980:SF3">
    <property type="entry name" value="TONB-DEPENDENT RECEPTOR-LIKE BETA-BARREL DOMAIN-CONTAINING PROTEIN"/>
    <property type="match status" value="1"/>
</dbReference>
<evidence type="ECO:0000256" key="6">
    <source>
        <dbReference type="SAM" id="SignalP"/>
    </source>
</evidence>
<protein>
    <submittedName>
        <fullName evidence="9">TonB-dependent receptor</fullName>
    </submittedName>
</protein>
<comment type="similarity">
    <text evidence="4">Belongs to the TonB-dependent receptor family.</text>
</comment>
<evidence type="ECO:0000256" key="4">
    <source>
        <dbReference type="RuleBase" id="RU003357"/>
    </source>
</evidence>
<keyword evidence="2 4" id="KW-0472">Membrane</keyword>
<dbReference type="InterPro" id="IPR037066">
    <property type="entry name" value="Plug_dom_sf"/>
</dbReference>
<feature type="signal peptide" evidence="6">
    <location>
        <begin position="1"/>
        <end position="29"/>
    </location>
</feature>
<feature type="domain" description="TonB-dependent receptor-like beta-barrel" evidence="7">
    <location>
        <begin position="420"/>
        <end position="944"/>
    </location>
</feature>
<sequence>MDYSIFKKTQLAAAVSMVVGAATISPVYAQDNAADNTLEEVIVTGIRGSLQASMDIKRDAQGVVDAISAEDIGKMPDTNLAESLQRISGVSIDRSNGEGRRVTVRGFGPDYNLVTLNNRQMPTLGSDRSFDFSDLAAESVSGVEVYKTFDSTKASGGIGSLINIKTARPLDKPGLAASVGVKGIMDTTNVKGDDITPEVSGVFSNTFADDTFGVLISGSYQGRDNQNVTADIDNWRNNIPADNATIQDNRSDPNGTIYSPRNFGYGFDNISRERINGQLVLQYSPIEDLTATLDYTYSHIDYTALNTGVGIWYNDGGSDVTSQIIDENGTVRKQTAVGDDFASNQRLNTSETENKSVGVNLEWAATDNLTVTLDAHNSTNENGGTGRGQNAYLILAAASIDQKTYDSTSGKDIPYMDVSFRSDGVGIVDGFPTAGAYDSLFGEANFGFNKSEVNQFQIGGVFDTMEDTGITSVEFGVANTEIANRWVGYSTGQLPAGWYGGNQDIFPDEIFTAESFSDVTPSFSGGGTNVPFYHSWDFETAVQALENGKWASPEPYVWGSGGTDCDPCEMRVDLNNNPNSDHSITETTTAAYVEFNGEGSFVGMPLSVSTGLRFEQTDIQSSSFQQSPAELVWISSTEWALNKEEGSAYTDEEGSYSVFLPSFDVALNATDDVITRLSYSKSIARPRLGDMTGIFSVTDRPKPGERTGSAGNPDLKPYMSDNLDISAEWYYAEGSYVSVGAFVKQVDNFIVNKIVDREVGNLRDPEAGPRAAQAIADLQADGATVDATAILAQINENAGQPEGTPVIQNNDDPLAVFGISQPVNEEQATIQGLELAVQHMFGDTGFGVQANMTLTGSDLSVDNHATDFQFVLPGLSDSANFVAFYDNNGLQARIAYNWRDTFLNGVGQGNAPYYTEAYGQIDMNASYELPMIEGLTVFVEGINVTESSQRQYARFENQFKHAEQWGARYNIGARFTF</sequence>
<evidence type="ECO:0000256" key="2">
    <source>
        <dbReference type="ARBA" id="ARBA00023136"/>
    </source>
</evidence>
<keyword evidence="6" id="KW-0732">Signal</keyword>
<name>A0AAW7X311_9GAMM</name>
<dbReference type="GO" id="GO:0009279">
    <property type="term" value="C:cell outer membrane"/>
    <property type="evidence" value="ECO:0007669"/>
    <property type="project" value="UniProtKB-SubCell"/>
</dbReference>
<dbReference type="Pfam" id="PF07715">
    <property type="entry name" value="Plug"/>
    <property type="match status" value="1"/>
</dbReference>
<comment type="subcellular location">
    <subcellularLocation>
        <location evidence="1 4">Cell outer membrane</location>
    </subcellularLocation>
</comment>
<organism evidence="9 10">
    <name type="scientific">Saccharophagus degradans</name>
    <dbReference type="NCBI Taxonomy" id="86304"/>
    <lineage>
        <taxon>Bacteria</taxon>
        <taxon>Pseudomonadati</taxon>
        <taxon>Pseudomonadota</taxon>
        <taxon>Gammaproteobacteria</taxon>
        <taxon>Cellvibrionales</taxon>
        <taxon>Cellvibrionaceae</taxon>
        <taxon>Saccharophagus</taxon>
    </lineage>
</organism>
<dbReference type="NCBIfam" id="TIGR01782">
    <property type="entry name" value="TonB-Xanth-Caul"/>
    <property type="match status" value="1"/>
</dbReference>
<evidence type="ECO:0000256" key="5">
    <source>
        <dbReference type="SAM" id="MobiDB-lite"/>
    </source>
</evidence>
<dbReference type="Gene3D" id="2.170.130.10">
    <property type="entry name" value="TonB-dependent receptor, plug domain"/>
    <property type="match status" value="1"/>
</dbReference>
<feature type="domain" description="TonB-dependent receptor plug" evidence="8">
    <location>
        <begin position="57"/>
        <end position="154"/>
    </location>
</feature>
<proteinExistence type="inferred from homology"/>
<feature type="region of interest" description="Disordered" evidence="5">
    <location>
        <begin position="697"/>
        <end position="716"/>
    </location>
</feature>
<keyword evidence="4" id="KW-0798">TonB box</keyword>
<reference evidence="9" key="1">
    <citation type="submission" date="2023-07" db="EMBL/GenBank/DDBJ databases">
        <title>Genome content predicts the carbon catabolic preferences of heterotrophic bacteria.</title>
        <authorList>
            <person name="Gralka M."/>
        </authorList>
    </citation>
    <scope>NUCLEOTIDE SEQUENCE</scope>
    <source>
        <strain evidence="9">I3M17_2</strain>
    </source>
</reference>
<dbReference type="InterPro" id="IPR000531">
    <property type="entry name" value="Beta-barrel_TonB"/>
</dbReference>
<dbReference type="RefSeq" id="WP_303491666.1">
    <property type="nucleotide sequence ID" value="NZ_JAUOPB010000003.1"/>
</dbReference>
<dbReference type="Gene3D" id="2.40.170.20">
    <property type="entry name" value="TonB-dependent receptor, beta-barrel domain"/>
    <property type="match status" value="1"/>
</dbReference>
<dbReference type="InterPro" id="IPR010104">
    <property type="entry name" value="TonB_rcpt_bac"/>
</dbReference>
<evidence type="ECO:0000313" key="9">
    <source>
        <dbReference type="EMBL" id="MDO6421937.1"/>
    </source>
</evidence>
<evidence type="ECO:0000259" key="7">
    <source>
        <dbReference type="Pfam" id="PF00593"/>
    </source>
</evidence>
<feature type="chain" id="PRO_5043678594" evidence="6">
    <location>
        <begin position="30"/>
        <end position="977"/>
    </location>
</feature>
<dbReference type="Proteomes" id="UP001169760">
    <property type="component" value="Unassembled WGS sequence"/>
</dbReference>
<dbReference type="PANTHER" id="PTHR40980">
    <property type="entry name" value="PLUG DOMAIN-CONTAINING PROTEIN"/>
    <property type="match status" value="1"/>
</dbReference>
<accession>A0AAW7X311</accession>
<dbReference type="AlphaFoldDB" id="A0AAW7X311"/>
<gene>
    <name evidence="9" type="ORF">Q4521_05590</name>
</gene>
<comment type="caution">
    <text evidence="9">The sequence shown here is derived from an EMBL/GenBank/DDBJ whole genome shotgun (WGS) entry which is preliminary data.</text>
</comment>
<evidence type="ECO:0000259" key="8">
    <source>
        <dbReference type="Pfam" id="PF07715"/>
    </source>
</evidence>
<dbReference type="SUPFAM" id="SSF56935">
    <property type="entry name" value="Porins"/>
    <property type="match status" value="1"/>
</dbReference>
<dbReference type="InterPro" id="IPR012910">
    <property type="entry name" value="Plug_dom"/>
</dbReference>
<dbReference type="EMBL" id="JAUOPB010000003">
    <property type="protein sequence ID" value="MDO6421937.1"/>
    <property type="molecule type" value="Genomic_DNA"/>
</dbReference>
<keyword evidence="9" id="KW-0675">Receptor</keyword>
<dbReference type="Pfam" id="PF00593">
    <property type="entry name" value="TonB_dep_Rec_b-barrel"/>
    <property type="match status" value="1"/>
</dbReference>
<dbReference type="InterPro" id="IPR036942">
    <property type="entry name" value="Beta-barrel_TonB_sf"/>
</dbReference>